<dbReference type="PANTHER" id="PTHR43785">
    <property type="entry name" value="GAMMA-GLUTAMYLPUTRESCINE SYNTHETASE"/>
    <property type="match status" value="1"/>
</dbReference>
<dbReference type="PROSITE" id="PS51987">
    <property type="entry name" value="GS_CATALYTIC"/>
    <property type="match status" value="1"/>
</dbReference>
<feature type="domain" description="GS catalytic" evidence="4">
    <location>
        <begin position="1"/>
        <end position="281"/>
    </location>
</feature>
<dbReference type="InterPro" id="IPR008146">
    <property type="entry name" value="Gln_synth_cat_dom"/>
</dbReference>
<evidence type="ECO:0000259" key="4">
    <source>
        <dbReference type="PROSITE" id="PS51987"/>
    </source>
</evidence>
<dbReference type="GO" id="GO:0004356">
    <property type="term" value="F:glutamine synthetase activity"/>
    <property type="evidence" value="ECO:0007669"/>
    <property type="project" value="InterPro"/>
</dbReference>
<keyword evidence="6" id="KW-1185">Reference proteome</keyword>
<evidence type="ECO:0000256" key="1">
    <source>
        <dbReference type="ARBA" id="ARBA00022598"/>
    </source>
</evidence>
<dbReference type="Pfam" id="PF00120">
    <property type="entry name" value="Gln-synt_C"/>
    <property type="match status" value="1"/>
</dbReference>
<dbReference type="SUPFAM" id="SSF55931">
    <property type="entry name" value="Glutamine synthetase/guanido kinase"/>
    <property type="match status" value="1"/>
</dbReference>
<dbReference type="Proteomes" id="UP000001311">
    <property type="component" value="Chromosome"/>
</dbReference>
<dbReference type="KEGG" id="rms:RMA_0676"/>
<dbReference type="AlphaFoldDB" id="A8F1Q0"/>
<reference evidence="5 6" key="1">
    <citation type="journal article" date="2007" name="Genome Res.">
        <title>Lateral gene transfer between obligate intracellular bacteria: evidence from the Rickettsia massiliae genome.</title>
        <authorList>
            <person name="Blanc G."/>
            <person name="Ogata H."/>
            <person name="Robert C."/>
            <person name="Audic S."/>
            <person name="Claverie J.-M."/>
            <person name="Raoult D."/>
        </authorList>
    </citation>
    <scope>NUCLEOTIDE SEQUENCE [LARGE SCALE GENOMIC DNA]</scope>
    <source>
        <strain evidence="6">Mtu5</strain>
    </source>
</reference>
<protein>
    <submittedName>
        <fullName evidence="5">Glutamine synthetase</fullName>
    </submittedName>
</protein>
<sequence length="281" mass="32555">MNPSMKIPHINYNSFINTLSGRLQKNKQLEKIIAQFHQDYNLIPIIGVEIEFYLSHNIDIAKFEILSRKYLARFKIAKIKKEKGNNQFEIDLPPSVNLIQYIKNILEVKTILKKMAQQLNGYIDFSPKPFLDDYGNSMHFHINFNSEFNDYYIILAAQGLCHYMLDTLLAFMPTTLDYLRINKKFMAPTHISYGGNNRSVAVRTPNAFPKRLEHRLSSPETDPYIAIFTILKSILLALKSPSSLQTIEKIYGNAFDPQYNLTPLPTSSQESLMLFKLDFFK</sequence>
<organism evidence="5 6">
    <name type="scientific">Rickettsia massiliae (strain Mtu5)</name>
    <dbReference type="NCBI Taxonomy" id="416276"/>
    <lineage>
        <taxon>Bacteria</taxon>
        <taxon>Pseudomonadati</taxon>
        <taxon>Pseudomonadota</taxon>
        <taxon>Alphaproteobacteria</taxon>
        <taxon>Rickettsiales</taxon>
        <taxon>Rickettsiaceae</taxon>
        <taxon>Rickettsieae</taxon>
        <taxon>Rickettsia</taxon>
        <taxon>spotted fever group</taxon>
    </lineage>
</organism>
<evidence type="ECO:0000256" key="3">
    <source>
        <dbReference type="RuleBase" id="RU000384"/>
    </source>
</evidence>
<comment type="similarity">
    <text evidence="2 3">Belongs to the glutamine synthetase family.</text>
</comment>
<accession>A8F1Q0</accession>
<dbReference type="SMART" id="SM01230">
    <property type="entry name" value="Gln-synt_C"/>
    <property type="match status" value="1"/>
</dbReference>
<keyword evidence="1" id="KW-0436">Ligase</keyword>
<name>A8F1Q0_RICM5</name>
<evidence type="ECO:0000313" key="5">
    <source>
        <dbReference type="EMBL" id="ABV84836.1"/>
    </source>
</evidence>
<dbReference type="Gene3D" id="3.30.590.10">
    <property type="entry name" value="Glutamine synthetase/guanido kinase, catalytic domain"/>
    <property type="match status" value="1"/>
</dbReference>
<dbReference type="PANTHER" id="PTHR43785:SF12">
    <property type="entry name" value="TYPE-1 GLUTAMINE SYNTHETASE 2"/>
    <property type="match status" value="1"/>
</dbReference>
<evidence type="ECO:0000256" key="2">
    <source>
        <dbReference type="PROSITE-ProRule" id="PRU01331"/>
    </source>
</evidence>
<evidence type="ECO:0000313" key="6">
    <source>
        <dbReference type="Proteomes" id="UP000001311"/>
    </source>
</evidence>
<dbReference type="InterPro" id="IPR014746">
    <property type="entry name" value="Gln_synth/guanido_kin_cat_dom"/>
</dbReference>
<proteinExistence type="inferred from homology"/>
<gene>
    <name evidence="5" type="primary">glnA</name>
    <name evidence="5" type="ordered locus">RMA_0676</name>
</gene>
<dbReference type="HOGENOM" id="CLU_1037204_0_0_5"/>
<dbReference type="EMBL" id="CP000683">
    <property type="protein sequence ID" value="ABV84836.1"/>
    <property type="molecule type" value="Genomic_DNA"/>
</dbReference>